<proteinExistence type="predicted"/>
<evidence type="ECO:0000256" key="9">
    <source>
        <dbReference type="SAM" id="Phobius"/>
    </source>
</evidence>
<evidence type="ECO:0000256" key="3">
    <source>
        <dbReference type="ARBA" id="ARBA00022553"/>
    </source>
</evidence>
<comment type="caution">
    <text evidence="11">The sequence shown here is derived from an EMBL/GenBank/DDBJ whole genome shotgun (WGS) entry which is preliminary data.</text>
</comment>
<dbReference type="InterPro" id="IPR003594">
    <property type="entry name" value="HATPase_dom"/>
</dbReference>
<organism evidence="11 12">
    <name type="scientific">Acrocarpospora phusangensis</name>
    <dbReference type="NCBI Taxonomy" id="1070424"/>
    <lineage>
        <taxon>Bacteria</taxon>
        <taxon>Bacillati</taxon>
        <taxon>Actinomycetota</taxon>
        <taxon>Actinomycetes</taxon>
        <taxon>Streptosporangiales</taxon>
        <taxon>Streptosporangiaceae</taxon>
        <taxon>Acrocarpospora</taxon>
    </lineage>
</organism>
<evidence type="ECO:0000313" key="12">
    <source>
        <dbReference type="Proteomes" id="UP000640052"/>
    </source>
</evidence>
<evidence type="ECO:0000256" key="2">
    <source>
        <dbReference type="ARBA" id="ARBA00012438"/>
    </source>
</evidence>
<evidence type="ECO:0000256" key="6">
    <source>
        <dbReference type="ARBA" id="ARBA00022777"/>
    </source>
</evidence>
<feature type="transmembrane region" description="Helical" evidence="9">
    <location>
        <begin position="128"/>
        <end position="148"/>
    </location>
</feature>
<dbReference type="SUPFAM" id="SSF55874">
    <property type="entry name" value="ATPase domain of HSP90 chaperone/DNA topoisomerase II/histidine kinase"/>
    <property type="match status" value="1"/>
</dbReference>
<reference evidence="11" key="1">
    <citation type="submission" date="2021-01" db="EMBL/GenBank/DDBJ databases">
        <title>Whole genome shotgun sequence of Acrocarpospora phusangensis NBRC 108782.</title>
        <authorList>
            <person name="Komaki H."/>
            <person name="Tamura T."/>
        </authorList>
    </citation>
    <scope>NUCLEOTIDE SEQUENCE</scope>
    <source>
        <strain evidence="11">NBRC 108782</strain>
    </source>
</reference>
<feature type="transmembrane region" description="Helical" evidence="9">
    <location>
        <begin position="236"/>
        <end position="261"/>
    </location>
</feature>
<protein>
    <recommendedName>
        <fullName evidence="2">histidine kinase</fullName>
        <ecNumber evidence="2">2.7.13.3</ecNumber>
    </recommendedName>
</protein>
<feature type="transmembrane region" description="Helical" evidence="9">
    <location>
        <begin position="209"/>
        <end position="230"/>
    </location>
</feature>
<keyword evidence="9" id="KW-1133">Transmembrane helix</keyword>
<dbReference type="PANTHER" id="PTHR24421">
    <property type="entry name" value="NITRATE/NITRITE SENSOR PROTEIN NARX-RELATED"/>
    <property type="match status" value="1"/>
</dbReference>
<evidence type="ECO:0000256" key="1">
    <source>
        <dbReference type="ARBA" id="ARBA00000085"/>
    </source>
</evidence>
<keyword evidence="12" id="KW-1185">Reference proteome</keyword>
<keyword evidence="9" id="KW-0472">Membrane</keyword>
<evidence type="ECO:0000256" key="8">
    <source>
        <dbReference type="ARBA" id="ARBA00023012"/>
    </source>
</evidence>
<dbReference type="Proteomes" id="UP000640052">
    <property type="component" value="Unassembled WGS sequence"/>
</dbReference>
<dbReference type="Gene3D" id="1.20.5.1930">
    <property type="match status" value="1"/>
</dbReference>
<dbReference type="Gene3D" id="3.30.565.10">
    <property type="entry name" value="Histidine kinase-like ATPase, C-terminal domain"/>
    <property type="match status" value="1"/>
</dbReference>
<keyword evidence="8" id="KW-0902">Two-component regulatory system</keyword>
<dbReference type="InterPro" id="IPR036890">
    <property type="entry name" value="HATPase_C_sf"/>
</dbReference>
<dbReference type="EC" id="2.7.13.3" evidence="2"/>
<feature type="transmembrane region" description="Helical" evidence="9">
    <location>
        <begin position="179"/>
        <end position="197"/>
    </location>
</feature>
<evidence type="ECO:0000313" key="11">
    <source>
        <dbReference type="EMBL" id="GIH24378.1"/>
    </source>
</evidence>
<dbReference type="GO" id="GO:0000155">
    <property type="term" value="F:phosphorelay sensor kinase activity"/>
    <property type="evidence" value="ECO:0007669"/>
    <property type="project" value="InterPro"/>
</dbReference>
<dbReference type="CDD" id="cd16917">
    <property type="entry name" value="HATPase_UhpB-NarQ-NarX-like"/>
    <property type="match status" value="1"/>
</dbReference>
<keyword evidence="4" id="KW-0808">Transferase</keyword>
<accession>A0A919UNJ0</accession>
<dbReference type="EMBL" id="BOOA01000018">
    <property type="protein sequence ID" value="GIH24378.1"/>
    <property type="molecule type" value="Genomic_DNA"/>
</dbReference>
<dbReference type="PANTHER" id="PTHR24421:SF10">
    <property type="entry name" value="NITRATE_NITRITE SENSOR PROTEIN NARQ"/>
    <property type="match status" value="1"/>
</dbReference>
<keyword evidence="9" id="KW-0812">Transmembrane</keyword>
<sequence>MDVGALRRDRDWAPVLLGLGLAEAVLLTLGTFAWGPPFSTWLVYSIAWSVLWLVSGWLARRVRFGYLMMIFALADMLGTAGNIWYGTGFAFEALHTLAGLITNLQVPFVFHLGLTYPTGRIADRPARWLIRAGWLLGSLYAAGIVSTVRPRDCDRCTRMIVYLVDDPAVREAVRTFGGYGWTLLLAAGAVLLVRRLLRAGPRERRLHALPIGLSVLAGVFGSAVLLQSVLTPLTTAVFAFSPMFPLLHVTLAVALPISYAVGLLRERLDLAQTAAALARDNLRLQAQVVEQLAQVKASRARLVEAGDTARRKLERDLHDGAQQRLVGLGLALRLLAERLPAGEHRLLDEIHAELQAAIDELRRLAGGIHPVVLTDHGLGAAIRLLGDRAQVRVLVADDLTHRPPPPIESAAYFAASEALTNAIKHARAGTVRVELSCAGGSLLLRVRDDGVGGADPGRGSGLRGLADRVAAIDGTFTLASPPRQGTDLRVELPCACSSSKTTPSSSSGSSPP</sequence>
<gene>
    <name evidence="11" type="ORF">Aph01nite_26880</name>
</gene>
<dbReference type="InterPro" id="IPR050482">
    <property type="entry name" value="Sensor_HK_TwoCompSys"/>
</dbReference>
<dbReference type="SMART" id="SM00387">
    <property type="entry name" value="HATPase_c"/>
    <property type="match status" value="1"/>
</dbReference>
<evidence type="ECO:0000256" key="7">
    <source>
        <dbReference type="ARBA" id="ARBA00022840"/>
    </source>
</evidence>
<dbReference type="RefSeq" id="WP_204041148.1">
    <property type="nucleotide sequence ID" value="NZ_BOOA01000018.1"/>
</dbReference>
<keyword evidence="3" id="KW-0597">Phosphoprotein</keyword>
<dbReference type="AlphaFoldDB" id="A0A919UNJ0"/>
<evidence type="ECO:0000256" key="4">
    <source>
        <dbReference type="ARBA" id="ARBA00022679"/>
    </source>
</evidence>
<name>A0A919UNJ0_9ACTN</name>
<dbReference type="InterPro" id="IPR011712">
    <property type="entry name" value="Sig_transdc_His_kin_sub3_dim/P"/>
</dbReference>
<keyword evidence="6 11" id="KW-0418">Kinase</keyword>
<comment type="catalytic activity">
    <reaction evidence="1">
        <text>ATP + protein L-histidine = ADP + protein N-phospho-L-histidine.</text>
        <dbReference type="EC" id="2.7.13.3"/>
    </reaction>
</comment>
<dbReference type="GO" id="GO:0046983">
    <property type="term" value="F:protein dimerization activity"/>
    <property type="evidence" value="ECO:0007669"/>
    <property type="project" value="InterPro"/>
</dbReference>
<dbReference type="GO" id="GO:0016020">
    <property type="term" value="C:membrane"/>
    <property type="evidence" value="ECO:0007669"/>
    <property type="project" value="InterPro"/>
</dbReference>
<keyword evidence="5" id="KW-0547">Nucleotide-binding</keyword>
<feature type="transmembrane region" description="Helical" evidence="9">
    <location>
        <begin position="12"/>
        <end position="35"/>
    </location>
</feature>
<dbReference type="Pfam" id="PF02518">
    <property type="entry name" value="HATPase_c"/>
    <property type="match status" value="1"/>
</dbReference>
<feature type="transmembrane region" description="Helical" evidence="9">
    <location>
        <begin position="66"/>
        <end position="85"/>
    </location>
</feature>
<evidence type="ECO:0000259" key="10">
    <source>
        <dbReference type="SMART" id="SM00387"/>
    </source>
</evidence>
<feature type="transmembrane region" description="Helical" evidence="9">
    <location>
        <begin position="97"/>
        <end position="116"/>
    </location>
</feature>
<feature type="domain" description="Histidine kinase/HSP90-like ATPase" evidence="10">
    <location>
        <begin position="406"/>
        <end position="496"/>
    </location>
</feature>
<feature type="transmembrane region" description="Helical" evidence="9">
    <location>
        <begin position="41"/>
        <end position="59"/>
    </location>
</feature>
<dbReference type="Pfam" id="PF07730">
    <property type="entry name" value="HisKA_3"/>
    <property type="match status" value="1"/>
</dbReference>
<evidence type="ECO:0000256" key="5">
    <source>
        <dbReference type="ARBA" id="ARBA00022741"/>
    </source>
</evidence>
<dbReference type="GO" id="GO:0005524">
    <property type="term" value="F:ATP binding"/>
    <property type="evidence" value="ECO:0007669"/>
    <property type="project" value="UniProtKB-KW"/>
</dbReference>
<keyword evidence="7" id="KW-0067">ATP-binding</keyword>